<evidence type="ECO:0000313" key="1">
    <source>
        <dbReference type="EMBL" id="KAJ5216958.1"/>
    </source>
</evidence>
<name>A0A9W9NBU5_9EURO</name>
<reference evidence="1" key="1">
    <citation type="submission" date="2022-11" db="EMBL/GenBank/DDBJ databases">
        <authorList>
            <person name="Petersen C."/>
        </authorList>
    </citation>
    <scope>NUCLEOTIDE SEQUENCE</scope>
    <source>
        <strain evidence="1">IBT 19713</strain>
    </source>
</reference>
<dbReference type="GeneID" id="83206565"/>
<sequence length="106" mass="12070">MQPLAIWHVPRGIGPNPWRVIFICSELDLPSKAKRILFMINDCSVKQKEPRGFGPDKAECVKPARLTQDILNATSIRTSQSNSSDFMQQLEIPLRLESEPKVFTYV</sequence>
<dbReference type="AlphaFoldDB" id="A0A9W9NBU5"/>
<protein>
    <submittedName>
        <fullName evidence="1">Thioredoxin-like protein</fullName>
    </submittedName>
</protein>
<dbReference type="RefSeq" id="XP_058325829.1">
    <property type="nucleotide sequence ID" value="XM_058479261.1"/>
</dbReference>
<dbReference type="EMBL" id="JAPQKS010000008">
    <property type="protein sequence ID" value="KAJ5216958.1"/>
    <property type="molecule type" value="Genomic_DNA"/>
</dbReference>
<evidence type="ECO:0000313" key="2">
    <source>
        <dbReference type="Proteomes" id="UP001150941"/>
    </source>
</evidence>
<gene>
    <name evidence="1" type="ORF">N7468_009966</name>
</gene>
<keyword evidence="2" id="KW-1185">Reference proteome</keyword>
<dbReference type="Proteomes" id="UP001150941">
    <property type="component" value="Unassembled WGS sequence"/>
</dbReference>
<reference evidence="1" key="2">
    <citation type="journal article" date="2023" name="IMA Fungus">
        <title>Comparative genomic study of the Penicillium genus elucidates a diverse pangenome and 15 lateral gene transfer events.</title>
        <authorList>
            <person name="Petersen C."/>
            <person name="Sorensen T."/>
            <person name="Nielsen M.R."/>
            <person name="Sondergaard T.E."/>
            <person name="Sorensen J.L."/>
            <person name="Fitzpatrick D.A."/>
            <person name="Frisvad J.C."/>
            <person name="Nielsen K.L."/>
        </authorList>
    </citation>
    <scope>NUCLEOTIDE SEQUENCE</scope>
    <source>
        <strain evidence="1">IBT 19713</strain>
    </source>
</reference>
<proteinExistence type="predicted"/>
<comment type="caution">
    <text evidence="1">The sequence shown here is derived from an EMBL/GenBank/DDBJ whole genome shotgun (WGS) entry which is preliminary data.</text>
</comment>
<accession>A0A9W9NBU5</accession>
<organism evidence="1 2">
    <name type="scientific">Penicillium chermesinum</name>
    <dbReference type="NCBI Taxonomy" id="63820"/>
    <lineage>
        <taxon>Eukaryota</taxon>
        <taxon>Fungi</taxon>
        <taxon>Dikarya</taxon>
        <taxon>Ascomycota</taxon>
        <taxon>Pezizomycotina</taxon>
        <taxon>Eurotiomycetes</taxon>
        <taxon>Eurotiomycetidae</taxon>
        <taxon>Eurotiales</taxon>
        <taxon>Aspergillaceae</taxon>
        <taxon>Penicillium</taxon>
    </lineage>
</organism>